<gene>
    <name evidence="2" type="ORF">B0H17DRAFT_1133630</name>
</gene>
<accession>A0AAD7DJA5</accession>
<dbReference type="Proteomes" id="UP001221757">
    <property type="component" value="Unassembled WGS sequence"/>
</dbReference>
<dbReference type="CDD" id="cd23507">
    <property type="entry name" value="hydrophobin_I"/>
    <property type="match status" value="1"/>
</dbReference>
<sequence length="421" mass="46073">MVRPRIECDCIGRTTNAIGYATKVLVPLNGADQPTNELHFRGLREPTRLKKHGRNKYIYDPVHWISEYTPLALRESQVCSRWFTPNPSPIIKYCDVRRLSFRSETHLWRPRDYTGGLGRDVGFILGHVHLSWISALHPIHVAQDNVWTAPLPTGGAAAGTNEKVPQTDVGLDGRTRPSPRRLRGEPGVCKGGEDRQVDELWAHTLHNFCSLSLDPWIPTPNSLHNSEICNAAAWSTSGLFKLWELFVTAKLKLNQKYCNLTNAIKLTNFRKAKQSDAVTKMARTQGKAHTCFICHEDKSETPSLQDIGTQSDIPICISSVNLFNIITNRGVSSIYGSALGTVLDRNLAIAGDLTSLSTPPPPVTPPSSPQCCSSVISSDNFAASLVAAVLGLNLTGIDVPVGPSCSPIIIVSSNSLRSDPL</sequence>
<protein>
    <submittedName>
        <fullName evidence="2">Uncharacterized protein</fullName>
    </submittedName>
</protein>
<reference evidence="2" key="1">
    <citation type="submission" date="2023-03" db="EMBL/GenBank/DDBJ databases">
        <title>Massive genome expansion in bonnet fungi (Mycena s.s.) driven by repeated elements and novel gene families across ecological guilds.</title>
        <authorList>
            <consortium name="Lawrence Berkeley National Laboratory"/>
            <person name="Harder C.B."/>
            <person name="Miyauchi S."/>
            <person name="Viragh M."/>
            <person name="Kuo A."/>
            <person name="Thoen E."/>
            <person name="Andreopoulos B."/>
            <person name="Lu D."/>
            <person name="Skrede I."/>
            <person name="Drula E."/>
            <person name="Henrissat B."/>
            <person name="Morin E."/>
            <person name="Kohler A."/>
            <person name="Barry K."/>
            <person name="LaButti K."/>
            <person name="Morin E."/>
            <person name="Salamov A."/>
            <person name="Lipzen A."/>
            <person name="Mereny Z."/>
            <person name="Hegedus B."/>
            <person name="Baldrian P."/>
            <person name="Stursova M."/>
            <person name="Weitz H."/>
            <person name="Taylor A."/>
            <person name="Grigoriev I.V."/>
            <person name="Nagy L.G."/>
            <person name="Martin F."/>
            <person name="Kauserud H."/>
        </authorList>
    </citation>
    <scope>NUCLEOTIDE SEQUENCE</scope>
    <source>
        <strain evidence="2">CBHHK067</strain>
    </source>
</reference>
<organism evidence="2 3">
    <name type="scientific">Mycena rosella</name>
    <name type="common">Pink bonnet</name>
    <name type="synonym">Agaricus rosellus</name>
    <dbReference type="NCBI Taxonomy" id="1033263"/>
    <lineage>
        <taxon>Eukaryota</taxon>
        <taxon>Fungi</taxon>
        <taxon>Dikarya</taxon>
        <taxon>Basidiomycota</taxon>
        <taxon>Agaricomycotina</taxon>
        <taxon>Agaricomycetes</taxon>
        <taxon>Agaricomycetidae</taxon>
        <taxon>Agaricales</taxon>
        <taxon>Marasmiineae</taxon>
        <taxon>Mycenaceae</taxon>
        <taxon>Mycena</taxon>
    </lineage>
</organism>
<name>A0AAD7DJA5_MYCRO</name>
<evidence type="ECO:0000313" key="3">
    <source>
        <dbReference type="Proteomes" id="UP001221757"/>
    </source>
</evidence>
<evidence type="ECO:0000256" key="1">
    <source>
        <dbReference type="SAM" id="MobiDB-lite"/>
    </source>
</evidence>
<evidence type="ECO:0000313" key="2">
    <source>
        <dbReference type="EMBL" id="KAJ7691546.1"/>
    </source>
</evidence>
<proteinExistence type="predicted"/>
<comment type="caution">
    <text evidence="2">The sequence shown here is derived from an EMBL/GenBank/DDBJ whole genome shotgun (WGS) entry which is preliminary data.</text>
</comment>
<dbReference type="AlphaFoldDB" id="A0AAD7DJA5"/>
<feature type="region of interest" description="Disordered" evidence="1">
    <location>
        <begin position="153"/>
        <end position="189"/>
    </location>
</feature>
<keyword evidence="3" id="KW-1185">Reference proteome</keyword>
<dbReference type="EMBL" id="JARKIE010000057">
    <property type="protein sequence ID" value="KAJ7691546.1"/>
    <property type="molecule type" value="Genomic_DNA"/>
</dbReference>